<accession>A0A0F9AL49</accession>
<proteinExistence type="predicted"/>
<organism evidence="1">
    <name type="scientific">marine sediment metagenome</name>
    <dbReference type="NCBI Taxonomy" id="412755"/>
    <lineage>
        <taxon>unclassified sequences</taxon>
        <taxon>metagenomes</taxon>
        <taxon>ecological metagenomes</taxon>
    </lineage>
</organism>
<sequence>MRLLNDEEIEPFINELTGVGLSGIEYRTEYDVDGLLKAQRQFDLKWMIATLGLCEDEMGFCEISNHVLYPESLKQWEDKTIVQFTGDDVEE</sequence>
<gene>
    <name evidence="1" type="ORF">LCGC14_2899320</name>
</gene>
<evidence type="ECO:0000313" key="1">
    <source>
        <dbReference type="EMBL" id="KKK72896.1"/>
    </source>
</evidence>
<reference evidence="1" key="1">
    <citation type="journal article" date="2015" name="Nature">
        <title>Complex archaea that bridge the gap between prokaryotes and eukaryotes.</title>
        <authorList>
            <person name="Spang A."/>
            <person name="Saw J.H."/>
            <person name="Jorgensen S.L."/>
            <person name="Zaremba-Niedzwiedzka K."/>
            <person name="Martijn J."/>
            <person name="Lind A.E."/>
            <person name="van Eijk R."/>
            <person name="Schleper C."/>
            <person name="Guy L."/>
            <person name="Ettema T.J."/>
        </authorList>
    </citation>
    <scope>NUCLEOTIDE SEQUENCE</scope>
</reference>
<dbReference type="EMBL" id="LAZR01057026">
    <property type="protein sequence ID" value="KKK72896.1"/>
    <property type="molecule type" value="Genomic_DNA"/>
</dbReference>
<protein>
    <submittedName>
        <fullName evidence="1">Uncharacterized protein</fullName>
    </submittedName>
</protein>
<name>A0A0F9AL49_9ZZZZ</name>
<comment type="caution">
    <text evidence="1">The sequence shown here is derived from an EMBL/GenBank/DDBJ whole genome shotgun (WGS) entry which is preliminary data.</text>
</comment>
<dbReference type="AlphaFoldDB" id="A0A0F9AL49"/>